<feature type="compositionally biased region" description="Low complexity" evidence="1">
    <location>
        <begin position="22"/>
        <end position="40"/>
    </location>
</feature>
<keyword evidence="3" id="KW-1185">Reference proteome</keyword>
<feature type="non-terminal residue" evidence="2">
    <location>
        <position position="1"/>
    </location>
</feature>
<comment type="caution">
    <text evidence="2">The sequence shown here is derived from an EMBL/GenBank/DDBJ whole genome shotgun (WGS) entry which is preliminary data.</text>
</comment>
<gene>
    <name evidence="2" type="ORF">BGW38_008752</name>
</gene>
<dbReference type="Proteomes" id="UP000780801">
    <property type="component" value="Unassembled WGS sequence"/>
</dbReference>
<name>A0A9P6FKA9_9FUNG</name>
<reference evidence="2" key="1">
    <citation type="journal article" date="2020" name="Fungal Divers.">
        <title>Resolving the Mortierellaceae phylogeny through synthesis of multi-gene phylogenetics and phylogenomics.</title>
        <authorList>
            <person name="Vandepol N."/>
            <person name="Liber J."/>
            <person name="Desiro A."/>
            <person name="Na H."/>
            <person name="Kennedy M."/>
            <person name="Barry K."/>
            <person name="Grigoriev I.V."/>
            <person name="Miller A.N."/>
            <person name="O'Donnell K."/>
            <person name="Stajich J.E."/>
            <person name="Bonito G."/>
        </authorList>
    </citation>
    <scope>NUCLEOTIDE SEQUENCE</scope>
    <source>
        <strain evidence="2">KOD1015</strain>
    </source>
</reference>
<feature type="region of interest" description="Disordered" evidence="1">
    <location>
        <begin position="1"/>
        <end position="65"/>
    </location>
</feature>
<proteinExistence type="predicted"/>
<evidence type="ECO:0000256" key="1">
    <source>
        <dbReference type="SAM" id="MobiDB-lite"/>
    </source>
</evidence>
<evidence type="ECO:0000313" key="2">
    <source>
        <dbReference type="EMBL" id="KAF9570358.1"/>
    </source>
</evidence>
<organism evidence="2 3">
    <name type="scientific">Lunasporangiospora selenospora</name>
    <dbReference type="NCBI Taxonomy" id="979761"/>
    <lineage>
        <taxon>Eukaryota</taxon>
        <taxon>Fungi</taxon>
        <taxon>Fungi incertae sedis</taxon>
        <taxon>Mucoromycota</taxon>
        <taxon>Mortierellomycotina</taxon>
        <taxon>Mortierellomycetes</taxon>
        <taxon>Mortierellales</taxon>
        <taxon>Mortierellaceae</taxon>
        <taxon>Lunasporangiospora</taxon>
    </lineage>
</organism>
<accession>A0A9P6FKA9</accession>
<evidence type="ECO:0000313" key="3">
    <source>
        <dbReference type="Proteomes" id="UP000780801"/>
    </source>
</evidence>
<dbReference type="AlphaFoldDB" id="A0A9P6FKA9"/>
<dbReference type="EMBL" id="JAABOA010006123">
    <property type="protein sequence ID" value="KAF9570358.1"/>
    <property type="molecule type" value="Genomic_DNA"/>
</dbReference>
<sequence>AMKVTRQREAEEARRSVRVAEQRVVTLPAPAPTGSTSPPLRAKRPLDCDTEGSPGKRARSSEPEEAVVVVVDLEEEDVDLLTTVDGEQLIQAASPLDEELVVSEAGPLDDNHDHGLEDEDVVMVDDEQDEAEEPQPAVVLDEAVDGPQESLERSLEGFLSFIEYNTIVLTGLSLSAIVFWAGATAVKATWSILGQPWSGME</sequence>
<feature type="compositionally biased region" description="Basic and acidic residues" evidence="1">
    <location>
        <begin position="1"/>
        <end position="21"/>
    </location>
</feature>
<protein>
    <submittedName>
        <fullName evidence="2">Uncharacterized protein</fullName>
    </submittedName>
</protein>